<gene>
    <name evidence="2" type="ORF">XBKB1_530036</name>
</gene>
<evidence type="ECO:0000313" key="2">
    <source>
        <dbReference type="EMBL" id="CDH26269.1"/>
    </source>
</evidence>
<proteinExistence type="predicted"/>
<dbReference type="CDD" id="cd05400">
    <property type="entry name" value="NT_2-5OAS_ClassI-CCAase"/>
    <property type="match status" value="1"/>
</dbReference>
<dbReference type="AlphaFoldDB" id="A0A077Q2N2"/>
<dbReference type="RefSeq" id="WP_038193286.1">
    <property type="nucleotide sequence ID" value="NZ_CAWLXS010000052.1"/>
</dbReference>
<accession>A0A077Q2N2</accession>
<comment type="caution">
    <text evidence="2">The sequence shown here is derived from an EMBL/GenBank/DDBJ whole genome shotgun (WGS) entry which is preliminary data.</text>
</comment>
<keyword evidence="1" id="KW-0051">Antiviral defense</keyword>
<dbReference type="GO" id="GO:0016779">
    <property type="term" value="F:nucleotidyltransferase activity"/>
    <property type="evidence" value="ECO:0007669"/>
    <property type="project" value="InterPro"/>
</dbReference>
<organism evidence="2">
    <name type="scientific">Xenorhabdus bovienii str. kraussei Becker Underwood</name>
    <dbReference type="NCBI Taxonomy" id="1398204"/>
    <lineage>
        <taxon>Bacteria</taxon>
        <taxon>Pseudomonadati</taxon>
        <taxon>Pseudomonadota</taxon>
        <taxon>Gammaproteobacteria</taxon>
        <taxon>Enterobacterales</taxon>
        <taxon>Morganellaceae</taxon>
        <taxon>Xenorhabdus</taxon>
    </lineage>
</organism>
<evidence type="ECO:0000256" key="1">
    <source>
        <dbReference type="ARBA" id="ARBA00023118"/>
    </source>
</evidence>
<dbReference type="HOGENOM" id="CLU_039827_1_2_6"/>
<dbReference type="GO" id="GO:0051607">
    <property type="term" value="P:defense response to virus"/>
    <property type="evidence" value="ECO:0007669"/>
    <property type="project" value="UniProtKB-KW"/>
</dbReference>
<sequence>MRNAGSVLRVSKEKKQYVGDFLDCIVDSLDLTETQHKHIKSAYHAVGKYLSEGDNPILEGAMIYSQGSVRLNTTVKPKGSEQYDVDLLCYLPNASKVTGWAQVLEAVHERLSSHETYRKMLHPLPRGYRIMYEGDYHLDITPGIDWNNNPSEENHPLLVPDSRLMDWKESNPAGYATWFDDITEKLPTFLMLEAACESFAKSASVRPLPNHKHKKLLNRIVQIFKRHRDVWAAEKGKECIELKPISAIITTLSAHAYNHICDQGRVYDTDFDVILDVLDLMPRFIDVIYGQYYVSNPSMPAENFAEKWNIVEGGKGEKLKSNFVLWHEVAVESINEIAASEGEDELLDNLSKYFGERPVKAVREAMLEGISAVRYQNGLNVLPFTGALSAGAVSATAATRPVPANTFYNGDAASPVVVQKNTFFGD</sequence>
<protein>
    <recommendedName>
        <fullName evidence="3">Nucleotidyltransferase</fullName>
    </recommendedName>
</protein>
<dbReference type="EMBL" id="CBSZ010000388">
    <property type="protein sequence ID" value="CDH26269.1"/>
    <property type="molecule type" value="Genomic_DNA"/>
</dbReference>
<dbReference type="Proteomes" id="UP000028493">
    <property type="component" value="Unassembled WGS sequence"/>
</dbReference>
<dbReference type="Pfam" id="PF18144">
    <property type="entry name" value="SMODS"/>
    <property type="match status" value="1"/>
</dbReference>
<dbReference type="InterPro" id="IPR006116">
    <property type="entry name" value="NT_2-5OAS_ClassI-CCAase"/>
</dbReference>
<name>A0A077Q2N2_XENBV</name>
<reference evidence="2" key="1">
    <citation type="submission" date="2013-07" db="EMBL/GenBank/DDBJ databases">
        <title>Sub-species coevolution in mutualistic symbiosis.</title>
        <authorList>
            <person name="Murfin K."/>
            <person name="Klassen J."/>
            <person name="Lee M."/>
            <person name="Forst S."/>
            <person name="Stock P."/>
            <person name="Goodrich-Blair H."/>
        </authorList>
    </citation>
    <scope>NUCLEOTIDE SEQUENCE [LARGE SCALE GENOMIC DNA]</scope>
    <source>
        <strain evidence="2">Kraussei Becker Underwood</strain>
    </source>
</reference>
<evidence type="ECO:0008006" key="3">
    <source>
        <dbReference type="Google" id="ProtNLM"/>
    </source>
</evidence>